<dbReference type="InterPro" id="IPR011053">
    <property type="entry name" value="Single_hybrid_motif"/>
</dbReference>
<keyword evidence="12" id="KW-0670">Pyruvate</keyword>
<dbReference type="NCBIfam" id="NF008814">
    <property type="entry name" value="PRK11854.1"/>
    <property type="match status" value="1"/>
</dbReference>
<organism evidence="12 13">
    <name type="scientific">Yersinia mollaretii</name>
    <dbReference type="NCBI Taxonomy" id="33060"/>
    <lineage>
        <taxon>Bacteria</taxon>
        <taxon>Pseudomonadati</taxon>
        <taxon>Pseudomonadota</taxon>
        <taxon>Gammaproteobacteria</taxon>
        <taxon>Enterobacterales</taxon>
        <taxon>Yersiniaceae</taxon>
        <taxon>Yersinia</taxon>
    </lineage>
</organism>
<dbReference type="PROSITE" id="PS51826">
    <property type="entry name" value="PSBD"/>
    <property type="match status" value="1"/>
</dbReference>
<evidence type="ECO:0000256" key="8">
    <source>
        <dbReference type="ARBA" id="ARBA00048370"/>
    </source>
</evidence>
<name>A0AA44CLT1_YERMO</name>
<dbReference type="Pfam" id="PF02817">
    <property type="entry name" value="E3_binding"/>
    <property type="match status" value="1"/>
</dbReference>
<keyword evidence="3 9" id="KW-0808">Transferase</keyword>
<dbReference type="InterPro" id="IPR000089">
    <property type="entry name" value="Biotin_lipoyl"/>
</dbReference>
<dbReference type="AlphaFoldDB" id="A0AA44CLT1"/>
<dbReference type="Gene3D" id="3.30.559.10">
    <property type="entry name" value="Chloramphenicol acetyltransferase-like domain"/>
    <property type="match status" value="1"/>
</dbReference>
<dbReference type="InterPro" id="IPR001078">
    <property type="entry name" value="2-oxoacid_DH_actylTfrase"/>
</dbReference>
<evidence type="ECO:0000256" key="6">
    <source>
        <dbReference type="ARBA" id="ARBA00023315"/>
    </source>
</evidence>
<dbReference type="InterPro" id="IPR023213">
    <property type="entry name" value="CAT-like_dom_sf"/>
</dbReference>
<evidence type="ECO:0000256" key="9">
    <source>
        <dbReference type="RuleBase" id="RU361137"/>
    </source>
</evidence>
<dbReference type="PROSITE" id="PS00189">
    <property type="entry name" value="LIPOYL"/>
    <property type="match status" value="2"/>
</dbReference>
<dbReference type="InterPro" id="IPR004167">
    <property type="entry name" value="PSBD"/>
</dbReference>
<dbReference type="Pfam" id="PF00198">
    <property type="entry name" value="2-oxoacid_dh"/>
    <property type="match status" value="1"/>
</dbReference>
<sequence length="528" mass="55714">MSIEINVPDIGADEVEVTEIMVKVGDTVEAEQSLITVEGDKASMEVPSPQAGVVKEIKIAVGDTVATGKLMMIFEAAGAAAAPAKAEEPAAAPAAAPAAPAASAAKNVEVPDIGDDEVEVTEVMVKVGDKVEAEQSLITVEGDKASMEVPAPFAGIVKEIKINTGDKVKTGSLIMVFEVEGAAPAAASAPAPQAAAPAVPAAAAPAAPAAKAESKGEFTENDAYVHATPVIRRLAREFGVNLAKVKGTGRKGRILREDVQAYVKDAVKRAESAPAVSGGGLPGMLPWPKVDFSKFGEIEEVELGRIQKISGANLSRNWVMIPHVTHFDKTDITDLEAFRKLQNDEAAKRKLDVKFTPVVFILKAVAAALEQMPRFNSSLSEDGQKLTLKKYINIGVAVDTPNGLVVPVFKDVNKKSITELSRELMAISKKARDGKLTAGEMQGGCFTISSLGGIGTTHFAPIVNAPEVAILGVSKSAIEPVWNGKEFQPRLMMPMSLSFDHRVIDGADGARFITIINNMLADIRRLVM</sequence>
<dbReference type="EC" id="2.3.1.12" evidence="9"/>
<dbReference type="Proteomes" id="UP000712947">
    <property type="component" value="Unassembled WGS sequence"/>
</dbReference>
<dbReference type="PROSITE" id="PS50968">
    <property type="entry name" value="BIOTINYL_LIPOYL"/>
    <property type="match status" value="2"/>
</dbReference>
<dbReference type="Pfam" id="PF00364">
    <property type="entry name" value="Biotin_lipoyl"/>
    <property type="match status" value="2"/>
</dbReference>
<dbReference type="EMBL" id="JAASAI010000010">
    <property type="protein sequence ID" value="NIL23057.1"/>
    <property type="molecule type" value="Genomic_DNA"/>
</dbReference>
<evidence type="ECO:0000313" key="12">
    <source>
        <dbReference type="EMBL" id="NIL23057.1"/>
    </source>
</evidence>
<reference evidence="12" key="1">
    <citation type="submission" date="2020-03" db="EMBL/GenBank/DDBJ databases">
        <authorList>
            <person name="Kislichkina A."/>
            <person name="Dentovskaya S."/>
            <person name="Shaikhutdinov R."/>
            <person name="Ivanov S."/>
            <person name="Sizova A."/>
            <person name="Solomentsev V."/>
            <person name="Bogun A."/>
        </authorList>
    </citation>
    <scope>NUCLEOTIDE SEQUENCE</scope>
    <source>
        <strain evidence="12">SCPM-O-B-7610</strain>
    </source>
</reference>
<evidence type="ECO:0000256" key="5">
    <source>
        <dbReference type="ARBA" id="ARBA00022823"/>
    </source>
</evidence>
<dbReference type="GO" id="GO:0004742">
    <property type="term" value="F:dihydrolipoyllysine-residue acetyltransferase activity"/>
    <property type="evidence" value="ECO:0007669"/>
    <property type="project" value="UniProtKB-UniRule"/>
</dbReference>
<accession>A0AA44CLT1</accession>
<dbReference type="GO" id="GO:0006086">
    <property type="term" value="P:pyruvate decarboxylation to acetyl-CoA"/>
    <property type="evidence" value="ECO:0007669"/>
    <property type="project" value="UniProtKB-UniRule"/>
</dbReference>
<keyword evidence="5 9" id="KW-0450">Lipoyl</keyword>
<keyword evidence="4" id="KW-0677">Repeat</keyword>
<comment type="caution">
    <text evidence="12">The sequence shown here is derived from an EMBL/GenBank/DDBJ whole genome shotgun (WGS) entry which is preliminary data.</text>
</comment>
<feature type="domain" description="Peripheral subunit-binding (PSBD)" evidence="11">
    <location>
        <begin position="226"/>
        <end position="263"/>
    </location>
</feature>
<dbReference type="Gene3D" id="4.10.320.10">
    <property type="entry name" value="E3-binding domain"/>
    <property type="match status" value="1"/>
</dbReference>
<dbReference type="InterPro" id="IPR036625">
    <property type="entry name" value="E3-bd_dom_sf"/>
</dbReference>
<evidence type="ECO:0000256" key="2">
    <source>
        <dbReference type="ARBA" id="ARBA00011484"/>
    </source>
</evidence>
<comment type="cofactor">
    <cofactor evidence="9">
        <name>(R)-lipoate</name>
        <dbReference type="ChEBI" id="CHEBI:83088"/>
    </cofactor>
    <text evidence="9">Binds 2 lipoyl cofactors covalently.</text>
</comment>
<protein>
    <recommendedName>
        <fullName evidence="9">Acetyltransferase component of pyruvate dehydrogenase complex</fullName>
        <ecNumber evidence="9">2.3.1.12</ecNumber>
    </recommendedName>
</protein>
<dbReference type="NCBIfam" id="TIGR01348">
    <property type="entry name" value="PDHac_trf_long"/>
    <property type="match status" value="1"/>
</dbReference>
<feature type="domain" description="Lipoyl-binding" evidence="10">
    <location>
        <begin position="2"/>
        <end position="75"/>
    </location>
</feature>
<dbReference type="FunFam" id="3.30.559.10:FF:000004">
    <property type="entry name" value="Acetyltransferase component of pyruvate dehydrogenase complex"/>
    <property type="match status" value="1"/>
</dbReference>
<comment type="subunit">
    <text evidence="2 9">Forms a 24-polypeptide structural core with octahedral symmetry.</text>
</comment>
<dbReference type="RefSeq" id="WP_050536277.1">
    <property type="nucleotide sequence ID" value="NZ_CABHYJ010000008.1"/>
</dbReference>
<evidence type="ECO:0000259" key="11">
    <source>
        <dbReference type="PROSITE" id="PS51826"/>
    </source>
</evidence>
<dbReference type="InterPro" id="IPR050743">
    <property type="entry name" value="2-oxoacid_DH_E2_comp"/>
</dbReference>
<dbReference type="Gene3D" id="2.40.50.100">
    <property type="match status" value="2"/>
</dbReference>
<evidence type="ECO:0000256" key="3">
    <source>
        <dbReference type="ARBA" id="ARBA00022679"/>
    </source>
</evidence>
<proteinExistence type="inferred from homology"/>
<dbReference type="SUPFAM" id="SSF51230">
    <property type="entry name" value="Single hybrid motif"/>
    <property type="match status" value="2"/>
</dbReference>
<feature type="domain" description="Lipoyl-binding" evidence="10">
    <location>
        <begin position="105"/>
        <end position="178"/>
    </location>
</feature>
<dbReference type="PANTHER" id="PTHR43178:SF2">
    <property type="entry name" value="DIHYDROLIPOYLLYSINE-RESIDUE ACETYLTRANSFERASE COMPONENT OF PYRUVATE DEHYDROGENASE COMPLEX"/>
    <property type="match status" value="1"/>
</dbReference>
<evidence type="ECO:0000313" key="13">
    <source>
        <dbReference type="Proteomes" id="UP000712947"/>
    </source>
</evidence>
<dbReference type="GO" id="GO:0031405">
    <property type="term" value="F:lipoic acid binding"/>
    <property type="evidence" value="ECO:0007669"/>
    <property type="project" value="TreeGrafter"/>
</dbReference>
<dbReference type="SUPFAM" id="SSF47005">
    <property type="entry name" value="Peripheral subunit-binding domain of 2-oxo acid dehydrogenase complex"/>
    <property type="match status" value="1"/>
</dbReference>
<dbReference type="GO" id="GO:0005737">
    <property type="term" value="C:cytoplasm"/>
    <property type="evidence" value="ECO:0007669"/>
    <property type="project" value="TreeGrafter"/>
</dbReference>
<dbReference type="PANTHER" id="PTHR43178">
    <property type="entry name" value="DIHYDROLIPOAMIDE ACETYLTRANSFERASE COMPONENT OF PYRUVATE DEHYDROGENASE COMPLEX"/>
    <property type="match status" value="1"/>
</dbReference>
<comment type="similarity">
    <text evidence="1 9">Belongs to the 2-oxoacid dehydrogenase family.</text>
</comment>
<comment type="catalytic activity">
    <reaction evidence="8 9">
        <text>N(6)-[(R)-dihydrolipoyl]-L-lysyl-[protein] + acetyl-CoA = N(6)-[(R)-S(8)-acetyldihydrolipoyl]-L-lysyl-[protein] + CoA</text>
        <dbReference type="Rhea" id="RHEA:17017"/>
        <dbReference type="Rhea" id="RHEA-COMP:10475"/>
        <dbReference type="Rhea" id="RHEA-COMP:10478"/>
        <dbReference type="ChEBI" id="CHEBI:57287"/>
        <dbReference type="ChEBI" id="CHEBI:57288"/>
        <dbReference type="ChEBI" id="CHEBI:83100"/>
        <dbReference type="ChEBI" id="CHEBI:83111"/>
        <dbReference type="EC" id="2.3.1.12"/>
    </reaction>
</comment>
<dbReference type="SUPFAM" id="SSF52777">
    <property type="entry name" value="CoA-dependent acyltransferases"/>
    <property type="match status" value="1"/>
</dbReference>
<evidence type="ECO:0000256" key="7">
    <source>
        <dbReference type="ARBA" id="ARBA00025211"/>
    </source>
</evidence>
<dbReference type="InterPro" id="IPR003016">
    <property type="entry name" value="2-oxoA_DH_lipoyl-BS"/>
</dbReference>
<dbReference type="FunFam" id="2.40.50.100:FF:000009">
    <property type="entry name" value="Acetyltransferase component of pyruvate dehydrogenase complex"/>
    <property type="match status" value="2"/>
</dbReference>
<evidence type="ECO:0000256" key="1">
    <source>
        <dbReference type="ARBA" id="ARBA00007317"/>
    </source>
</evidence>
<evidence type="ECO:0000256" key="4">
    <source>
        <dbReference type="ARBA" id="ARBA00022737"/>
    </source>
</evidence>
<dbReference type="FunFam" id="4.10.320.10:FF:000003">
    <property type="entry name" value="Acetyltransferase component of pyruvate dehydrogenase complex"/>
    <property type="match status" value="1"/>
</dbReference>
<evidence type="ECO:0000259" key="10">
    <source>
        <dbReference type="PROSITE" id="PS50968"/>
    </source>
</evidence>
<dbReference type="CDD" id="cd06849">
    <property type="entry name" value="lipoyl_domain"/>
    <property type="match status" value="2"/>
</dbReference>
<keyword evidence="6 9" id="KW-0012">Acyltransferase</keyword>
<comment type="function">
    <text evidence="7">The pyruvate dehydrogenase complex catalyzes the overall conversion of pyruvate to acetyl-CoA and CO(2). It contains multiple copies of three enzymatic components: pyruvate dehydrogenase (E1), dihydrolipoamide acetyltransferase (E2) and lipoamide dehydrogenase (E3).</text>
</comment>
<gene>
    <name evidence="12" type="primary">aceF</name>
    <name evidence="12" type="ORF">HB991_11115</name>
</gene>
<dbReference type="GO" id="GO:0045254">
    <property type="term" value="C:pyruvate dehydrogenase complex"/>
    <property type="evidence" value="ECO:0007669"/>
    <property type="project" value="UniProtKB-UniRule"/>
</dbReference>
<dbReference type="InterPro" id="IPR006256">
    <property type="entry name" value="AcTrfase_Pyrv_DH_cplx"/>
</dbReference>